<dbReference type="KEGG" id="ahw:NCTC11636_00377"/>
<keyword evidence="1" id="KW-0472">Membrane</keyword>
<feature type="transmembrane region" description="Helical" evidence="1">
    <location>
        <begin position="51"/>
        <end position="74"/>
    </location>
</feature>
<dbReference type="RefSeq" id="WP_126381566.1">
    <property type="nucleotide sequence ID" value="NZ_LR134350.1"/>
</dbReference>
<dbReference type="AlphaFoldDB" id="A0A3S5EGW6"/>
<evidence type="ECO:0000313" key="3">
    <source>
        <dbReference type="Proteomes" id="UP000266895"/>
    </source>
</evidence>
<evidence type="ECO:0000256" key="1">
    <source>
        <dbReference type="SAM" id="Phobius"/>
    </source>
</evidence>
<dbReference type="Proteomes" id="UP000266895">
    <property type="component" value="Chromosome"/>
</dbReference>
<keyword evidence="1" id="KW-1133">Transmembrane helix</keyword>
<gene>
    <name evidence="2" type="ORF">NCTC11636_00377</name>
</gene>
<keyword evidence="3" id="KW-1185">Reference proteome</keyword>
<accession>A0A3S5EGW6</accession>
<dbReference type="OrthoDB" id="3259593at2"/>
<protein>
    <submittedName>
        <fullName evidence="2">Uncharacterized protein</fullName>
    </submittedName>
</protein>
<organism evidence="2 3">
    <name type="scientific">Actinomyces howellii</name>
    <dbReference type="NCBI Taxonomy" id="52771"/>
    <lineage>
        <taxon>Bacteria</taxon>
        <taxon>Bacillati</taxon>
        <taxon>Actinomycetota</taxon>
        <taxon>Actinomycetes</taxon>
        <taxon>Actinomycetales</taxon>
        <taxon>Actinomycetaceae</taxon>
        <taxon>Actinomyces</taxon>
    </lineage>
</organism>
<proteinExistence type="predicted"/>
<evidence type="ECO:0000313" key="2">
    <source>
        <dbReference type="EMBL" id="VEG26154.1"/>
    </source>
</evidence>
<reference evidence="2 3" key="1">
    <citation type="submission" date="2018-12" db="EMBL/GenBank/DDBJ databases">
        <authorList>
            <consortium name="Pathogen Informatics"/>
        </authorList>
    </citation>
    <scope>NUCLEOTIDE SEQUENCE [LARGE SCALE GENOMIC DNA]</scope>
    <source>
        <strain evidence="2 3">NCTC11636</strain>
    </source>
</reference>
<keyword evidence="1" id="KW-0812">Transmembrane</keyword>
<feature type="transmembrane region" description="Helical" evidence="1">
    <location>
        <begin position="6"/>
        <end position="30"/>
    </location>
</feature>
<dbReference type="EMBL" id="LR134350">
    <property type="protein sequence ID" value="VEG26154.1"/>
    <property type="molecule type" value="Genomic_DNA"/>
</dbReference>
<sequence length="78" mass="8380">MNVDWASLGLVTVVTVLGTAFILAISSSAARMLDEVHLRRKAGEVKGVHAAEILAGFFLLIAAGIVVYGLWLIVPYFH</sequence>
<name>A0A3S5EGW6_9ACTO</name>